<dbReference type="PROSITE" id="PS00108">
    <property type="entry name" value="PROTEIN_KINASE_ST"/>
    <property type="match status" value="1"/>
</dbReference>
<evidence type="ECO:0000256" key="1">
    <source>
        <dbReference type="ARBA" id="ARBA00005575"/>
    </source>
</evidence>
<dbReference type="Pfam" id="PF00498">
    <property type="entry name" value="FHA"/>
    <property type="match status" value="1"/>
</dbReference>
<feature type="region of interest" description="Disordered" evidence="5">
    <location>
        <begin position="497"/>
        <end position="653"/>
    </location>
</feature>
<gene>
    <name evidence="8" type="ORF">SPI_09421</name>
</gene>
<sequence length="664" mass="72276">MAYRLLSGEVVNPSSAILGIAVEQGFSIEDTGRNLPCLGRRLVSPDAGQAGASSLHELYGDGNPVVVLSLDRLPRLGEDFVLGSDNATCDIALGVPGRSVSAQHLRFGFDQQGRVIMRDSSTLGTSVSYNNQRLQRRRGTRAQPFTWVLPTGYHVTVTIFPYELSIRVEDHAAHAAEFRANLDRFRAACRAQMPQLSTIDFAHSLPATASNLTPATPTGGSSSTGALIHGDDDDDDNYPLSKEMYVEGRMLGQGGNGKVNEFFGVRDWKQYAGKRVSHDPDMLREIELLKKLSHRRIVQYIDTFQESPSSNVLVMEICNADTLWHQDRRQSLHEAEMLLVLQQSLEALVYLHGEGVTHRDLKPANILFRSRDPIDVALADFGWARESAVSMNSFYGGTVHYRAPEVLAHQRYRNPVDIWSLGVVGLEYLEGLPAEDNTTSEAEYARRTSAHAHRLARRAPALSHQRLLSQMLRMRATERPSADQCLELVADLVARSPWQPPESTSPEPTVSSEPRSPPSSHPSLYDGDYNYTTMRDGGGHHPLDSVASTVAHANRRLGNRSSASPATAVRPARLASNEHDTSRGSGSDSGNDDNSGSIGSDAEAGGSREDGRGGFVRSGAPPPGSASGVSPDRHVSKRLATSTAPVEASPSEEEAARLLLSLIR</sequence>
<dbReference type="PROSITE" id="PS00107">
    <property type="entry name" value="PROTEIN_KINASE_ATP"/>
    <property type="match status" value="1"/>
</dbReference>
<evidence type="ECO:0000256" key="2">
    <source>
        <dbReference type="ARBA" id="ARBA00022741"/>
    </source>
</evidence>
<dbReference type="Gene3D" id="2.60.200.20">
    <property type="match status" value="1"/>
</dbReference>
<dbReference type="InterPro" id="IPR000719">
    <property type="entry name" value="Prot_kinase_dom"/>
</dbReference>
<keyword evidence="3 4" id="KW-0067">ATP-binding</keyword>
<keyword evidence="8" id="KW-0418">Kinase</keyword>
<evidence type="ECO:0000259" key="6">
    <source>
        <dbReference type="PROSITE" id="PS50006"/>
    </source>
</evidence>
<dbReference type="InterPro" id="IPR011009">
    <property type="entry name" value="Kinase-like_dom_sf"/>
</dbReference>
<feature type="region of interest" description="Disordered" evidence="5">
    <location>
        <begin position="212"/>
        <end position="233"/>
    </location>
</feature>
<accession>A0A167LTX2</accession>
<keyword evidence="8" id="KW-0808">Transferase</keyword>
<dbReference type="SUPFAM" id="SSF49879">
    <property type="entry name" value="SMAD/FHA domain"/>
    <property type="match status" value="1"/>
</dbReference>
<dbReference type="AlphaFoldDB" id="A0A167LTX2"/>
<dbReference type="CDD" id="cd00180">
    <property type="entry name" value="PKc"/>
    <property type="match status" value="1"/>
</dbReference>
<dbReference type="GO" id="GO:0005524">
    <property type="term" value="F:ATP binding"/>
    <property type="evidence" value="ECO:0007669"/>
    <property type="project" value="UniProtKB-UniRule"/>
</dbReference>
<name>A0A167LTX2_9HYPO</name>
<evidence type="ECO:0000256" key="4">
    <source>
        <dbReference type="PROSITE-ProRule" id="PRU10141"/>
    </source>
</evidence>
<dbReference type="EMBL" id="AZHD01000029">
    <property type="protein sequence ID" value="OAA53493.1"/>
    <property type="molecule type" value="Genomic_DNA"/>
</dbReference>
<dbReference type="PROSITE" id="PS50011">
    <property type="entry name" value="PROTEIN_KINASE_DOM"/>
    <property type="match status" value="1"/>
</dbReference>
<evidence type="ECO:0000259" key="7">
    <source>
        <dbReference type="PROSITE" id="PS50011"/>
    </source>
</evidence>
<feature type="binding site" evidence="4">
    <location>
        <position position="274"/>
    </location>
    <ligand>
        <name>ATP</name>
        <dbReference type="ChEBI" id="CHEBI:30616"/>
    </ligand>
</feature>
<reference evidence="8 9" key="1">
    <citation type="journal article" date="2016" name="Genome Biol. Evol.">
        <title>Divergent and convergent evolution of fungal pathogenicity.</title>
        <authorList>
            <person name="Shang Y."/>
            <person name="Xiao G."/>
            <person name="Zheng P."/>
            <person name="Cen K."/>
            <person name="Zhan S."/>
            <person name="Wang C."/>
        </authorList>
    </citation>
    <scope>NUCLEOTIDE SEQUENCE [LARGE SCALE GENOMIC DNA]</scope>
    <source>
        <strain evidence="8 9">RCEF 264</strain>
    </source>
</reference>
<feature type="compositionally biased region" description="Low complexity" evidence="5">
    <location>
        <begin position="583"/>
        <end position="601"/>
    </location>
</feature>
<organism evidence="8 9">
    <name type="scientific">Niveomyces insectorum RCEF 264</name>
    <dbReference type="NCBI Taxonomy" id="1081102"/>
    <lineage>
        <taxon>Eukaryota</taxon>
        <taxon>Fungi</taxon>
        <taxon>Dikarya</taxon>
        <taxon>Ascomycota</taxon>
        <taxon>Pezizomycotina</taxon>
        <taxon>Sordariomycetes</taxon>
        <taxon>Hypocreomycetidae</taxon>
        <taxon>Hypocreales</taxon>
        <taxon>Cordycipitaceae</taxon>
        <taxon>Niveomyces</taxon>
    </lineage>
</organism>
<dbReference type="Proteomes" id="UP000076874">
    <property type="component" value="Unassembled WGS sequence"/>
</dbReference>
<protein>
    <submittedName>
        <fullName evidence="8">Protein kinase-like domain protein</fullName>
    </submittedName>
</protein>
<dbReference type="Gene3D" id="1.10.510.10">
    <property type="entry name" value="Transferase(Phosphotransferase) domain 1"/>
    <property type="match status" value="1"/>
</dbReference>
<evidence type="ECO:0000256" key="5">
    <source>
        <dbReference type="SAM" id="MobiDB-lite"/>
    </source>
</evidence>
<feature type="domain" description="FHA" evidence="6">
    <location>
        <begin position="80"/>
        <end position="132"/>
    </location>
</feature>
<dbReference type="InterPro" id="IPR008984">
    <property type="entry name" value="SMAD_FHA_dom_sf"/>
</dbReference>
<dbReference type="Pfam" id="PF00069">
    <property type="entry name" value="Pkinase"/>
    <property type="match status" value="1"/>
</dbReference>
<dbReference type="GO" id="GO:0004672">
    <property type="term" value="F:protein kinase activity"/>
    <property type="evidence" value="ECO:0007669"/>
    <property type="project" value="InterPro"/>
</dbReference>
<dbReference type="InterPro" id="IPR017441">
    <property type="entry name" value="Protein_kinase_ATP_BS"/>
</dbReference>
<feature type="compositionally biased region" description="Low complexity" evidence="5">
    <location>
        <begin position="501"/>
        <end position="514"/>
    </location>
</feature>
<dbReference type="SMART" id="SM00220">
    <property type="entry name" value="S_TKc"/>
    <property type="match status" value="1"/>
</dbReference>
<evidence type="ECO:0000313" key="9">
    <source>
        <dbReference type="Proteomes" id="UP000076874"/>
    </source>
</evidence>
<dbReference type="PROSITE" id="PS50006">
    <property type="entry name" value="FHA_DOMAIN"/>
    <property type="match status" value="1"/>
</dbReference>
<dbReference type="OrthoDB" id="10252171at2759"/>
<comment type="caution">
    <text evidence="8">The sequence shown here is derived from an EMBL/GenBank/DDBJ whole genome shotgun (WGS) entry which is preliminary data.</text>
</comment>
<feature type="compositionally biased region" description="Low complexity" evidence="5">
    <location>
        <begin position="213"/>
        <end position="226"/>
    </location>
</feature>
<dbReference type="PANTHER" id="PTHR24347">
    <property type="entry name" value="SERINE/THREONINE-PROTEIN KINASE"/>
    <property type="match status" value="1"/>
</dbReference>
<dbReference type="SUPFAM" id="SSF56112">
    <property type="entry name" value="Protein kinase-like (PK-like)"/>
    <property type="match status" value="1"/>
</dbReference>
<evidence type="ECO:0000256" key="3">
    <source>
        <dbReference type="ARBA" id="ARBA00022840"/>
    </source>
</evidence>
<dbReference type="STRING" id="1081102.A0A167LTX2"/>
<comment type="similarity">
    <text evidence="1">Belongs to the protein kinase superfamily. CAMK Ser/Thr protein kinase family. CHEK2 subfamily.</text>
</comment>
<dbReference type="InterPro" id="IPR000253">
    <property type="entry name" value="FHA_dom"/>
</dbReference>
<dbReference type="InterPro" id="IPR008271">
    <property type="entry name" value="Ser/Thr_kinase_AS"/>
</dbReference>
<keyword evidence="9" id="KW-1185">Reference proteome</keyword>
<evidence type="ECO:0000313" key="8">
    <source>
        <dbReference type="EMBL" id="OAA53493.1"/>
    </source>
</evidence>
<keyword evidence="2 4" id="KW-0547">Nucleotide-binding</keyword>
<feature type="domain" description="Protein kinase" evidence="7">
    <location>
        <begin position="245"/>
        <end position="499"/>
    </location>
</feature>
<proteinExistence type="inferred from homology"/>